<feature type="compositionally biased region" description="Basic and acidic residues" evidence="6">
    <location>
        <begin position="289"/>
        <end position="304"/>
    </location>
</feature>
<evidence type="ECO:0000256" key="2">
    <source>
        <dbReference type="ARBA" id="ARBA00022603"/>
    </source>
</evidence>
<evidence type="ECO:0000256" key="3">
    <source>
        <dbReference type="ARBA" id="ARBA00022679"/>
    </source>
</evidence>
<dbReference type="eggNOG" id="KOG2967">
    <property type="taxonomic scope" value="Eukaryota"/>
</dbReference>
<comment type="catalytic activity">
    <reaction evidence="5">
        <text>guanosine(9) in tRNA + S-adenosyl-L-methionine = N(1)-methylguanosine(9) in tRNA + S-adenosyl-L-homocysteine + H(+)</text>
        <dbReference type="Rhea" id="RHEA:43156"/>
        <dbReference type="Rhea" id="RHEA-COMP:10367"/>
        <dbReference type="Rhea" id="RHEA-COMP:10368"/>
        <dbReference type="ChEBI" id="CHEBI:15378"/>
        <dbReference type="ChEBI" id="CHEBI:57856"/>
        <dbReference type="ChEBI" id="CHEBI:59789"/>
        <dbReference type="ChEBI" id="CHEBI:73542"/>
        <dbReference type="ChEBI" id="CHEBI:74269"/>
        <dbReference type="EC" id="2.1.1.221"/>
    </reaction>
</comment>
<dbReference type="OrthoDB" id="278300at2759"/>
<reference evidence="8" key="2">
    <citation type="submission" date="2015-07" db="EMBL/GenBank/DDBJ databases">
        <authorList>
            <person name="Noorani M."/>
        </authorList>
    </citation>
    <scope>NUCLEOTIDE SEQUENCE</scope>
    <source>
        <strain evidence="8">Yugu1</strain>
    </source>
</reference>
<dbReference type="EMBL" id="AGNK02000526">
    <property type="status" value="NOT_ANNOTATED_CDS"/>
    <property type="molecule type" value="Genomic_DNA"/>
</dbReference>
<feature type="compositionally biased region" description="Acidic residues" evidence="6">
    <location>
        <begin position="330"/>
        <end position="346"/>
    </location>
</feature>
<evidence type="ECO:0000256" key="5">
    <source>
        <dbReference type="ARBA" id="ARBA00048434"/>
    </source>
</evidence>
<dbReference type="CDD" id="cd18089">
    <property type="entry name" value="SPOUT_Trm10-like"/>
    <property type="match status" value="1"/>
</dbReference>
<dbReference type="STRING" id="4555.K3YT34"/>
<dbReference type="FunFam" id="3.40.1280.30:FF:000005">
    <property type="entry name" value="tRNA methyltransferase 10 A"/>
    <property type="match status" value="1"/>
</dbReference>
<dbReference type="PANTHER" id="PTHR13563:SF13">
    <property type="entry name" value="TRNA METHYLTRANSFERASE 10 HOMOLOG A"/>
    <property type="match status" value="1"/>
</dbReference>
<dbReference type="GO" id="GO:0000049">
    <property type="term" value="F:tRNA binding"/>
    <property type="evidence" value="ECO:0000318"/>
    <property type="project" value="GO_Central"/>
</dbReference>
<reference evidence="9" key="3">
    <citation type="submission" date="2018-08" db="UniProtKB">
        <authorList>
            <consortium name="EnsemblPlants"/>
        </authorList>
    </citation>
    <scope>IDENTIFICATION</scope>
    <source>
        <strain evidence="9">Yugu1</strain>
    </source>
</reference>
<reference evidence="8 10" key="1">
    <citation type="journal article" date="2012" name="Nat. Biotechnol.">
        <title>Reference genome sequence of the model plant Setaria.</title>
        <authorList>
            <person name="Bennetzen J.L."/>
            <person name="Schmutz J."/>
            <person name="Wang H."/>
            <person name="Percifield R."/>
            <person name="Hawkins J."/>
            <person name="Pontaroli A.C."/>
            <person name="Estep M."/>
            <person name="Feng L."/>
            <person name="Vaughn J.N."/>
            <person name="Grimwood J."/>
            <person name="Jenkins J."/>
            <person name="Barry K."/>
            <person name="Lindquist E."/>
            <person name="Hellsten U."/>
            <person name="Deshpande S."/>
            <person name="Wang X."/>
            <person name="Wu X."/>
            <person name="Mitros T."/>
            <person name="Triplett J."/>
            <person name="Yang X."/>
            <person name="Ye C.Y."/>
            <person name="Mauro-Herrera M."/>
            <person name="Wang L."/>
            <person name="Li P."/>
            <person name="Sharma M."/>
            <person name="Sharma R."/>
            <person name="Ronald P.C."/>
            <person name="Panaud O."/>
            <person name="Kellogg E.A."/>
            <person name="Brutnell T.P."/>
            <person name="Doust A.N."/>
            <person name="Tuskan G.A."/>
            <person name="Rokhsar D."/>
            <person name="Devos K.M."/>
        </authorList>
    </citation>
    <scope>NUCLEOTIDE SEQUENCE [LARGE SCALE GENOMIC DNA]</scope>
    <source>
        <strain evidence="10">cv. Yugu1</strain>
        <strain evidence="8">Yugu1</strain>
    </source>
</reference>
<feature type="region of interest" description="Disordered" evidence="6">
    <location>
        <begin position="1"/>
        <end position="77"/>
    </location>
</feature>
<name>K3YT34_SETIT</name>
<dbReference type="EC" id="2.1.1.221" evidence="1"/>
<dbReference type="RefSeq" id="XP_004953762.1">
    <property type="nucleotide sequence ID" value="XM_004953705.3"/>
</dbReference>
<dbReference type="InterPro" id="IPR007356">
    <property type="entry name" value="tRNA_m1G_MeTrfase_euk"/>
</dbReference>
<feature type="compositionally biased region" description="Polar residues" evidence="6">
    <location>
        <begin position="381"/>
        <end position="398"/>
    </location>
</feature>
<keyword evidence="3" id="KW-0808">Transferase</keyword>
<evidence type="ECO:0000256" key="1">
    <source>
        <dbReference type="ARBA" id="ARBA00012797"/>
    </source>
</evidence>
<dbReference type="Proteomes" id="UP000004995">
    <property type="component" value="Unassembled WGS sequence"/>
</dbReference>
<dbReference type="PROSITE" id="PS51675">
    <property type="entry name" value="SAM_MT_TRM10"/>
    <property type="match status" value="1"/>
</dbReference>
<dbReference type="Gramene" id="KQL31305">
    <property type="protein sequence ID" value="KQL31305"/>
    <property type="gene ID" value="SETIT_017429mg"/>
</dbReference>
<dbReference type="HOGENOM" id="CLU_034384_6_0_1"/>
<evidence type="ECO:0000259" key="7">
    <source>
        <dbReference type="PROSITE" id="PS51675"/>
    </source>
</evidence>
<accession>K3YT34</accession>
<keyword evidence="10" id="KW-1185">Reference proteome</keyword>
<dbReference type="GO" id="GO:0052905">
    <property type="term" value="F:tRNA (guanosine(9)-N1)-methyltransferase activity"/>
    <property type="evidence" value="ECO:0007669"/>
    <property type="project" value="UniProtKB-EC"/>
</dbReference>
<proteinExistence type="predicted"/>
<evidence type="ECO:0000313" key="9">
    <source>
        <dbReference type="EnsemblPlants" id="KQL31305"/>
    </source>
</evidence>
<dbReference type="GeneID" id="101776127"/>
<dbReference type="AlphaFoldDB" id="K3YT34"/>
<dbReference type="GO" id="GO:0005634">
    <property type="term" value="C:nucleus"/>
    <property type="evidence" value="ECO:0000318"/>
    <property type="project" value="GO_Central"/>
</dbReference>
<dbReference type="InterPro" id="IPR028564">
    <property type="entry name" value="MT_TRM10-typ"/>
</dbReference>
<evidence type="ECO:0000256" key="6">
    <source>
        <dbReference type="SAM" id="MobiDB-lite"/>
    </source>
</evidence>
<dbReference type="GO" id="GO:0080179">
    <property type="term" value="P:1-methylguanosine metabolic process"/>
    <property type="evidence" value="ECO:0007669"/>
    <property type="project" value="EnsemblPlants"/>
</dbReference>
<sequence>MADDAVGEQAAVAAGDGAQPPALSKSARKKLQKQERQAERKAARKAAEKERRRADVERRRREWEEALAAAPSDEARAEMVAARRETRRERVGRRAEERGARAERLRRAAEGAGQKVVLDLEFADLMRPNEIHSLTQQIMYCYAVNGRSANPAHLWLTGCSGEMATHLQRIPGYDKWIIEKAAKPYLEAFEDRKENLVYLTADAETVLDDLDMSKIYIIGGLVDRNRWKGITLKKAAEQGIQSAKLPIGNYLKLSSSQVLTVNQVFEIMLKFVETRDWKTAFFHVIPQRKRGEAEAGDDETKVSLDDNDDDAEEAANGNLSEEDLKKVIDEDVADDGDEELEDDETDVSNKRQCVRREDVEAGDQDHSGAVAEATPAGLDATTPQAEQAKESNNGGKDD</sequence>
<dbReference type="InterPro" id="IPR038459">
    <property type="entry name" value="MT_TRM10-typ_sf"/>
</dbReference>
<gene>
    <name evidence="9" type="primary">LOC101776127</name>
    <name evidence="8" type="ORF">SETIT_1G302700v2</name>
</gene>
<dbReference type="EMBL" id="CM003528">
    <property type="protein sequence ID" value="RCV08147.1"/>
    <property type="molecule type" value="Genomic_DNA"/>
</dbReference>
<evidence type="ECO:0000313" key="10">
    <source>
        <dbReference type="Proteomes" id="UP000004995"/>
    </source>
</evidence>
<feature type="region of interest" description="Disordered" evidence="6">
    <location>
        <begin position="288"/>
        <end position="398"/>
    </location>
</feature>
<organism evidence="8">
    <name type="scientific">Setaria italica</name>
    <name type="common">Foxtail millet</name>
    <name type="synonym">Panicum italicum</name>
    <dbReference type="NCBI Taxonomy" id="4555"/>
    <lineage>
        <taxon>Eukaryota</taxon>
        <taxon>Viridiplantae</taxon>
        <taxon>Streptophyta</taxon>
        <taxon>Embryophyta</taxon>
        <taxon>Tracheophyta</taxon>
        <taxon>Spermatophyta</taxon>
        <taxon>Magnoliopsida</taxon>
        <taxon>Liliopsida</taxon>
        <taxon>Poales</taxon>
        <taxon>Poaceae</taxon>
        <taxon>PACMAD clade</taxon>
        <taxon>Panicoideae</taxon>
        <taxon>Panicodae</taxon>
        <taxon>Paniceae</taxon>
        <taxon>Cenchrinae</taxon>
        <taxon>Setaria</taxon>
    </lineage>
</organism>
<evidence type="ECO:0000256" key="4">
    <source>
        <dbReference type="ARBA" id="ARBA00022691"/>
    </source>
</evidence>
<keyword evidence="4" id="KW-0949">S-adenosyl-L-methionine</keyword>
<dbReference type="Gene3D" id="3.40.1280.30">
    <property type="match status" value="1"/>
</dbReference>
<keyword evidence="2" id="KW-0489">Methyltransferase</keyword>
<feature type="compositionally biased region" description="Basic and acidic residues" evidence="6">
    <location>
        <begin position="354"/>
        <end position="366"/>
    </location>
</feature>
<feature type="compositionally biased region" description="Basic and acidic residues" evidence="6">
    <location>
        <begin position="32"/>
        <end position="64"/>
    </location>
</feature>
<dbReference type="OMA" id="FKKNDGW"/>
<dbReference type="GO" id="GO:0002939">
    <property type="term" value="P:tRNA N1-guanine methylation"/>
    <property type="evidence" value="ECO:0000318"/>
    <property type="project" value="GO_Central"/>
</dbReference>
<dbReference type="KEGG" id="sita:101776127"/>
<dbReference type="PANTHER" id="PTHR13563">
    <property type="entry name" value="TRNA (GUANINE-9-) METHYLTRANSFERASE"/>
    <property type="match status" value="1"/>
</dbReference>
<dbReference type="EnsemblPlants" id="KQL31305">
    <property type="protein sequence ID" value="KQL31305"/>
    <property type="gene ID" value="SETIT_017429mg"/>
</dbReference>
<protein>
    <recommendedName>
        <fullName evidence="1">tRNA (guanine(9)-N(1))-methyltransferase</fullName>
        <ecNumber evidence="1">2.1.1.221</ecNumber>
    </recommendedName>
</protein>
<feature type="domain" description="SAM-dependent MTase TRM10-type" evidence="7">
    <location>
        <begin position="101"/>
        <end position="292"/>
    </location>
</feature>
<evidence type="ECO:0000313" key="8">
    <source>
        <dbReference type="EMBL" id="RCV08147.1"/>
    </source>
</evidence>